<feature type="transmembrane region" description="Helical" evidence="1">
    <location>
        <begin position="46"/>
        <end position="65"/>
    </location>
</feature>
<name>A0A811VJ14_CERCA</name>
<organism evidence="2 3">
    <name type="scientific">Ceratitis capitata</name>
    <name type="common">Mediterranean fruit fly</name>
    <name type="synonym">Tephritis capitata</name>
    <dbReference type="NCBI Taxonomy" id="7213"/>
    <lineage>
        <taxon>Eukaryota</taxon>
        <taxon>Metazoa</taxon>
        <taxon>Ecdysozoa</taxon>
        <taxon>Arthropoda</taxon>
        <taxon>Hexapoda</taxon>
        <taxon>Insecta</taxon>
        <taxon>Pterygota</taxon>
        <taxon>Neoptera</taxon>
        <taxon>Endopterygota</taxon>
        <taxon>Diptera</taxon>
        <taxon>Brachycera</taxon>
        <taxon>Muscomorpha</taxon>
        <taxon>Tephritoidea</taxon>
        <taxon>Tephritidae</taxon>
        <taxon>Ceratitis</taxon>
        <taxon>Ceratitis</taxon>
    </lineage>
</organism>
<dbReference type="AlphaFoldDB" id="A0A811VJ14"/>
<evidence type="ECO:0000313" key="3">
    <source>
        <dbReference type="Proteomes" id="UP000606786"/>
    </source>
</evidence>
<keyword evidence="1" id="KW-0472">Membrane</keyword>
<comment type="caution">
    <text evidence="2">The sequence shown here is derived from an EMBL/GenBank/DDBJ whole genome shotgun (WGS) entry which is preliminary data.</text>
</comment>
<evidence type="ECO:0000313" key="2">
    <source>
        <dbReference type="EMBL" id="CAD7014133.1"/>
    </source>
</evidence>
<keyword evidence="3" id="KW-1185">Reference proteome</keyword>
<dbReference type="EMBL" id="CAJHJT010000056">
    <property type="protein sequence ID" value="CAD7014133.1"/>
    <property type="molecule type" value="Genomic_DNA"/>
</dbReference>
<evidence type="ECO:0000256" key="1">
    <source>
        <dbReference type="SAM" id="Phobius"/>
    </source>
</evidence>
<reference evidence="2" key="1">
    <citation type="submission" date="2020-11" db="EMBL/GenBank/DDBJ databases">
        <authorList>
            <person name="Whitehead M."/>
        </authorList>
    </citation>
    <scope>NUCLEOTIDE SEQUENCE</scope>
    <source>
        <strain evidence="2">EGII</strain>
    </source>
</reference>
<feature type="transmembrane region" description="Helical" evidence="1">
    <location>
        <begin position="21"/>
        <end position="40"/>
    </location>
</feature>
<protein>
    <submittedName>
        <fullName evidence="2">(Mediterranean fruit fly) hypothetical protein</fullName>
    </submittedName>
</protein>
<accession>A0A811VJ14</accession>
<keyword evidence="1" id="KW-0812">Transmembrane</keyword>
<proteinExistence type="predicted"/>
<dbReference type="Proteomes" id="UP000606786">
    <property type="component" value="Unassembled WGS sequence"/>
</dbReference>
<sequence>MAGRKAHPDTDTATGNHALASIAKVFATSAFAVSATIAAVSGKKSGGATGALTFSFFFSFSFLPINSRFTRHLDTQQRLVGATTTTAQKCMYTYIHIHKHTHVSGSACMVRPLDHCPPCLAELFRTLQP</sequence>
<gene>
    <name evidence="2" type="ORF">CCAP1982_LOCUS22138</name>
</gene>
<keyword evidence="1" id="KW-1133">Transmembrane helix</keyword>